<dbReference type="GO" id="GO:0071209">
    <property type="term" value="F:U7 snRNA binding"/>
    <property type="evidence" value="ECO:0007669"/>
    <property type="project" value="InterPro"/>
</dbReference>
<comment type="caution">
    <text evidence="3">The sequence shown here is derived from an EMBL/GenBank/DDBJ whole genome shotgun (WGS) entry which is preliminary data.</text>
</comment>
<dbReference type="SMART" id="SM00651">
    <property type="entry name" value="Sm"/>
    <property type="match status" value="1"/>
</dbReference>
<protein>
    <submittedName>
        <fullName evidence="3">U7 snRNA-associated Sm-like protein LSm11</fullName>
    </submittedName>
</protein>
<reference evidence="3 4" key="1">
    <citation type="journal article" date="2015" name="Genome Biol. Evol.">
        <title>The genome of winter moth (Operophtera brumata) provides a genomic perspective on sexual dimorphism and phenology.</title>
        <authorList>
            <person name="Derks M.F."/>
            <person name="Smit S."/>
            <person name="Salis L."/>
            <person name="Schijlen E."/>
            <person name="Bossers A."/>
            <person name="Mateman C."/>
            <person name="Pijl A.S."/>
            <person name="de Ridder D."/>
            <person name="Groenen M.A."/>
            <person name="Visser M.E."/>
            <person name="Megens H.J."/>
        </authorList>
    </citation>
    <scope>NUCLEOTIDE SEQUENCE [LARGE SCALE GENOMIC DNA]</scope>
    <source>
        <strain evidence="3">WM2013NL</strain>
        <tissue evidence="3">Head and thorax</tissue>
    </source>
</reference>
<dbReference type="InterPro" id="IPR001163">
    <property type="entry name" value="Sm_dom_euk/arc"/>
</dbReference>
<sequence length="109" mass="12036">FNEVFTSQVMTRKDTGVRGVLHATLIAFDKQWNLALSDVLEIWKRKGPKKRKVPPGLGTPVPKGTAATISPVATVTETPLGKGVWECTRHLPQLMVRGEHVVLVNVVER</sequence>
<name>A0A0L7LK43_OPEBR</name>
<evidence type="ECO:0000256" key="1">
    <source>
        <dbReference type="SAM" id="MobiDB-lite"/>
    </source>
</evidence>
<evidence type="ECO:0000259" key="2">
    <source>
        <dbReference type="SMART" id="SM00651"/>
    </source>
</evidence>
<evidence type="ECO:0000313" key="4">
    <source>
        <dbReference type="Proteomes" id="UP000037510"/>
    </source>
</evidence>
<dbReference type="Gene3D" id="2.30.30.100">
    <property type="match status" value="1"/>
</dbReference>
<feature type="non-terminal residue" evidence="3">
    <location>
        <position position="1"/>
    </location>
</feature>
<dbReference type="SUPFAM" id="SSF50182">
    <property type="entry name" value="Sm-like ribonucleoproteins"/>
    <property type="match status" value="1"/>
</dbReference>
<keyword evidence="4" id="KW-1185">Reference proteome</keyword>
<evidence type="ECO:0000313" key="3">
    <source>
        <dbReference type="EMBL" id="KOB75566.1"/>
    </source>
</evidence>
<organism evidence="3 4">
    <name type="scientific">Operophtera brumata</name>
    <name type="common">Winter moth</name>
    <name type="synonym">Phalaena brumata</name>
    <dbReference type="NCBI Taxonomy" id="104452"/>
    <lineage>
        <taxon>Eukaryota</taxon>
        <taxon>Metazoa</taxon>
        <taxon>Ecdysozoa</taxon>
        <taxon>Arthropoda</taxon>
        <taxon>Hexapoda</taxon>
        <taxon>Insecta</taxon>
        <taxon>Pterygota</taxon>
        <taxon>Neoptera</taxon>
        <taxon>Endopterygota</taxon>
        <taxon>Lepidoptera</taxon>
        <taxon>Glossata</taxon>
        <taxon>Ditrysia</taxon>
        <taxon>Geometroidea</taxon>
        <taxon>Geometridae</taxon>
        <taxon>Larentiinae</taxon>
        <taxon>Operophtera</taxon>
    </lineage>
</organism>
<dbReference type="PANTHER" id="PTHR21415:SF1">
    <property type="entry name" value="U7 SNRNA-ASSOCIATED SM-LIKE PROTEIN LSM11"/>
    <property type="match status" value="1"/>
</dbReference>
<feature type="domain" description="Sm" evidence="2">
    <location>
        <begin position="7"/>
        <end position="106"/>
    </location>
</feature>
<dbReference type="GO" id="GO:0006398">
    <property type="term" value="P:mRNA 3'-end processing by stem-loop binding and cleavage"/>
    <property type="evidence" value="ECO:0007669"/>
    <property type="project" value="TreeGrafter"/>
</dbReference>
<dbReference type="Proteomes" id="UP000037510">
    <property type="component" value="Unassembled WGS sequence"/>
</dbReference>
<dbReference type="EMBL" id="JTDY01000884">
    <property type="protein sequence ID" value="KOB75566.1"/>
    <property type="molecule type" value="Genomic_DNA"/>
</dbReference>
<dbReference type="AlphaFoldDB" id="A0A0L7LK43"/>
<dbReference type="InterPro" id="IPR010920">
    <property type="entry name" value="LSM_dom_sf"/>
</dbReference>
<dbReference type="PANTHER" id="PTHR21415">
    <property type="entry name" value="U7 SNRNA-ASSOCIATED SM-LIKE PROTEIN LSM11"/>
    <property type="match status" value="1"/>
</dbReference>
<dbReference type="Pfam" id="PF01423">
    <property type="entry name" value="LSM"/>
    <property type="match status" value="1"/>
</dbReference>
<accession>A0A0L7LK43</accession>
<feature type="region of interest" description="Disordered" evidence="1">
    <location>
        <begin position="48"/>
        <end position="68"/>
    </location>
</feature>
<proteinExistence type="predicted"/>
<dbReference type="STRING" id="104452.A0A0L7LK43"/>
<gene>
    <name evidence="3" type="ORF">OBRU01_07482</name>
</gene>
<dbReference type="GO" id="GO:0005683">
    <property type="term" value="C:U7 snRNP"/>
    <property type="evidence" value="ECO:0007669"/>
    <property type="project" value="TreeGrafter"/>
</dbReference>
<dbReference type="InterPro" id="IPR039267">
    <property type="entry name" value="Lsm11"/>
</dbReference>